<feature type="domain" description="Histidine kinase" evidence="12">
    <location>
        <begin position="464"/>
        <end position="657"/>
    </location>
</feature>
<evidence type="ECO:0000313" key="14">
    <source>
        <dbReference type="Proteomes" id="UP000278351"/>
    </source>
</evidence>
<dbReference type="Proteomes" id="UP000278351">
    <property type="component" value="Unassembled WGS sequence"/>
</dbReference>
<dbReference type="SMART" id="SM00387">
    <property type="entry name" value="HATPase_c"/>
    <property type="match status" value="1"/>
</dbReference>
<comment type="caution">
    <text evidence="13">The sequence shown here is derived from an EMBL/GenBank/DDBJ whole genome shotgun (WGS) entry which is preliminary data.</text>
</comment>
<evidence type="ECO:0000256" key="2">
    <source>
        <dbReference type="ARBA" id="ARBA00012438"/>
    </source>
</evidence>
<name>A0A3N4PKT2_9BACT</name>
<dbReference type="GO" id="GO:0000155">
    <property type="term" value="F:phosphorelay sensor kinase activity"/>
    <property type="evidence" value="ECO:0007669"/>
    <property type="project" value="InterPro"/>
</dbReference>
<keyword evidence="11" id="KW-0732">Signal</keyword>
<accession>A0A3N4PKT2</accession>
<dbReference type="InterPro" id="IPR003594">
    <property type="entry name" value="HATPase_dom"/>
</dbReference>
<dbReference type="InterPro" id="IPR005467">
    <property type="entry name" value="His_kinase_dom"/>
</dbReference>
<dbReference type="Pfam" id="PF02518">
    <property type="entry name" value="HATPase_c"/>
    <property type="match status" value="1"/>
</dbReference>
<dbReference type="GO" id="GO:0046983">
    <property type="term" value="F:protein dimerization activity"/>
    <property type="evidence" value="ECO:0007669"/>
    <property type="project" value="InterPro"/>
</dbReference>
<keyword evidence="7" id="KW-0067">ATP-binding</keyword>
<dbReference type="GO" id="GO:0016020">
    <property type="term" value="C:membrane"/>
    <property type="evidence" value="ECO:0007669"/>
    <property type="project" value="InterPro"/>
</dbReference>
<evidence type="ECO:0000256" key="6">
    <source>
        <dbReference type="ARBA" id="ARBA00022777"/>
    </source>
</evidence>
<dbReference type="PROSITE" id="PS50109">
    <property type="entry name" value="HIS_KIN"/>
    <property type="match status" value="1"/>
</dbReference>
<keyword evidence="9" id="KW-0175">Coiled coil</keyword>
<comment type="catalytic activity">
    <reaction evidence="1">
        <text>ATP + protein L-histidine = ADP + protein N-phospho-L-histidine.</text>
        <dbReference type="EC" id="2.7.13.3"/>
    </reaction>
</comment>
<dbReference type="Gene3D" id="1.20.5.1930">
    <property type="match status" value="1"/>
</dbReference>
<dbReference type="PANTHER" id="PTHR24421">
    <property type="entry name" value="NITRATE/NITRITE SENSOR PROTEIN NARX-RELATED"/>
    <property type="match status" value="1"/>
</dbReference>
<keyword evidence="5" id="KW-0547">Nucleotide-binding</keyword>
<evidence type="ECO:0000256" key="5">
    <source>
        <dbReference type="ARBA" id="ARBA00022741"/>
    </source>
</evidence>
<dbReference type="InterPro" id="IPR050482">
    <property type="entry name" value="Sensor_HK_TwoCompSys"/>
</dbReference>
<dbReference type="Gene3D" id="1.25.40.10">
    <property type="entry name" value="Tetratricopeptide repeat domain"/>
    <property type="match status" value="1"/>
</dbReference>
<reference evidence="13 14" key="1">
    <citation type="submission" date="2018-11" db="EMBL/GenBank/DDBJ databases">
        <title>Chitinophaga lutea sp.nov., isolate from arsenic contaminated soil.</title>
        <authorList>
            <person name="Zong Y."/>
        </authorList>
    </citation>
    <scope>NUCLEOTIDE SEQUENCE [LARGE SCALE GENOMIC DNA]</scope>
    <source>
        <strain evidence="13 14">ZY74</strain>
    </source>
</reference>
<evidence type="ECO:0000256" key="4">
    <source>
        <dbReference type="ARBA" id="ARBA00022679"/>
    </source>
</evidence>
<evidence type="ECO:0000256" key="8">
    <source>
        <dbReference type="ARBA" id="ARBA00023012"/>
    </source>
</evidence>
<keyword evidence="3" id="KW-0597">Phosphoprotein</keyword>
<evidence type="ECO:0000259" key="12">
    <source>
        <dbReference type="PROSITE" id="PS50109"/>
    </source>
</evidence>
<feature type="transmembrane region" description="Helical" evidence="10">
    <location>
        <begin position="405"/>
        <end position="428"/>
    </location>
</feature>
<keyword evidence="10" id="KW-1133">Transmembrane helix</keyword>
<evidence type="ECO:0000256" key="9">
    <source>
        <dbReference type="SAM" id="Coils"/>
    </source>
</evidence>
<dbReference type="PANTHER" id="PTHR24421:SF10">
    <property type="entry name" value="NITRATE_NITRITE SENSOR PROTEIN NARQ"/>
    <property type="match status" value="1"/>
</dbReference>
<protein>
    <recommendedName>
        <fullName evidence="2">histidine kinase</fullName>
        <ecNumber evidence="2">2.7.13.3</ecNumber>
    </recommendedName>
</protein>
<dbReference type="RefSeq" id="WP_123847811.1">
    <property type="nucleotide sequence ID" value="NZ_RPDH01000002.1"/>
</dbReference>
<dbReference type="Pfam" id="PF07730">
    <property type="entry name" value="HisKA_3"/>
    <property type="match status" value="1"/>
</dbReference>
<keyword evidence="10" id="KW-0812">Transmembrane</keyword>
<dbReference type="CDD" id="cd16917">
    <property type="entry name" value="HATPase_UhpB-NarQ-NarX-like"/>
    <property type="match status" value="1"/>
</dbReference>
<dbReference type="GO" id="GO:0005524">
    <property type="term" value="F:ATP binding"/>
    <property type="evidence" value="ECO:0007669"/>
    <property type="project" value="UniProtKB-KW"/>
</dbReference>
<feature type="coiled-coil region" evidence="9">
    <location>
        <begin position="363"/>
        <end position="392"/>
    </location>
</feature>
<dbReference type="InterPro" id="IPR036890">
    <property type="entry name" value="HATPase_C_sf"/>
</dbReference>
<gene>
    <name evidence="13" type="ORF">EGT74_17455</name>
</gene>
<dbReference type="SUPFAM" id="SSF48452">
    <property type="entry name" value="TPR-like"/>
    <property type="match status" value="1"/>
</dbReference>
<dbReference type="EC" id="2.7.13.3" evidence="2"/>
<keyword evidence="6" id="KW-0418">Kinase</keyword>
<evidence type="ECO:0000256" key="3">
    <source>
        <dbReference type="ARBA" id="ARBA00022553"/>
    </source>
</evidence>
<evidence type="ECO:0000256" key="1">
    <source>
        <dbReference type="ARBA" id="ARBA00000085"/>
    </source>
</evidence>
<dbReference type="SUPFAM" id="SSF55874">
    <property type="entry name" value="ATPase domain of HSP90 chaperone/DNA topoisomerase II/histidine kinase"/>
    <property type="match status" value="1"/>
</dbReference>
<dbReference type="AlphaFoldDB" id="A0A3N4PKT2"/>
<dbReference type="Gene3D" id="3.30.565.10">
    <property type="entry name" value="Histidine kinase-like ATPase, C-terminal domain"/>
    <property type="match status" value="1"/>
</dbReference>
<feature type="chain" id="PRO_5018040516" description="histidine kinase" evidence="11">
    <location>
        <begin position="20"/>
        <end position="657"/>
    </location>
</feature>
<organism evidence="13 14">
    <name type="scientific">Chitinophaga lutea</name>
    <dbReference type="NCBI Taxonomy" id="2488634"/>
    <lineage>
        <taxon>Bacteria</taxon>
        <taxon>Pseudomonadati</taxon>
        <taxon>Bacteroidota</taxon>
        <taxon>Chitinophagia</taxon>
        <taxon>Chitinophagales</taxon>
        <taxon>Chitinophagaceae</taxon>
        <taxon>Chitinophaga</taxon>
    </lineage>
</organism>
<feature type="signal peptide" evidence="11">
    <location>
        <begin position="1"/>
        <end position="19"/>
    </location>
</feature>
<proteinExistence type="predicted"/>
<evidence type="ECO:0000256" key="7">
    <source>
        <dbReference type="ARBA" id="ARBA00022840"/>
    </source>
</evidence>
<dbReference type="OrthoDB" id="617348at2"/>
<evidence type="ECO:0000256" key="11">
    <source>
        <dbReference type="SAM" id="SignalP"/>
    </source>
</evidence>
<dbReference type="InterPro" id="IPR011990">
    <property type="entry name" value="TPR-like_helical_dom_sf"/>
</dbReference>
<dbReference type="InterPro" id="IPR011712">
    <property type="entry name" value="Sig_transdc_His_kin_sub3_dim/P"/>
</dbReference>
<keyword evidence="8" id="KW-0902">Two-component regulatory system</keyword>
<dbReference type="EMBL" id="RPDH01000002">
    <property type="protein sequence ID" value="RPE08816.1"/>
    <property type="molecule type" value="Genomic_DNA"/>
</dbReference>
<keyword evidence="14" id="KW-1185">Reference proteome</keyword>
<evidence type="ECO:0000256" key="10">
    <source>
        <dbReference type="SAM" id="Phobius"/>
    </source>
</evidence>
<keyword evidence="4" id="KW-0808">Transferase</keyword>
<keyword evidence="10" id="KW-0472">Membrane</keyword>
<sequence>MKAPFLLTLLVSATIWSHAQTTRDPQKVLQQLENDLRQAASDSAKAYAGFALSGYWIAKGDTIKARQYLQQGMPHIQHNAFLEGMYRLCAAQVMPVGALEERQAGYLKADSLLARYTHADATRFRAQAWYQYGRVAQRKDDLKTFTDVLLHKAIPLAKQSGDNTLVGKANLAVAIVFKNTAQYDKAEPYIQQAIAAFKNKDVETHELITAYHTIAENYSLSGKNDRARLALDSAATLLPAYPDSEYYLDHYAAEGMYFTVAGQFKNALTSLEKGVAMAKRQQLRYEEQRLVMQQFYAYYNDKNFTKAKTTLEYLTQQPEMMAFASNRLQIYYGFAATYEGLQQMGPAYQWMKKYSELSDSVTQSQLKKDVQAMEVKYQNAEKQKEINALKAKTIQDALAAKNNRLLNGLLAGGIVFLLVVLVFALIVYRNRKKLHEQQLNDIRRQQQIQFSQAIMQGEEQERKRMAQELHDGLGGILAVARINLSSQVKDSCTDHQRTELEKITRQLDHSVHELRRIAHNMMPVALLKFGLQTALKDLCESLMNEHTSIDFQALNIRNTLRQDAQIHIYRIIQELLTNAIRHAHASRIMLQCSQDGNSFFITQEDNGRGFDTDTVAKAKGIGFSNIKNRVGYLHGRMDIDSSENAGTAINIELHVEN</sequence>
<evidence type="ECO:0000313" key="13">
    <source>
        <dbReference type="EMBL" id="RPE08816.1"/>
    </source>
</evidence>